<feature type="binding site" evidence="5">
    <location>
        <position position="20"/>
    </location>
    <ligand>
        <name>S-adenosyl-L-methionine</name>
        <dbReference type="ChEBI" id="CHEBI:59789"/>
    </ligand>
</feature>
<proteinExistence type="inferred from homology"/>
<evidence type="ECO:0000256" key="4">
    <source>
        <dbReference type="ARBA" id="ARBA00022691"/>
    </source>
</evidence>
<dbReference type="EMBL" id="KV924794">
    <property type="protein sequence ID" value="PIO38432.1"/>
    <property type="molecule type" value="Genomic_DNA"/>
</dbReference>
<feature type="binding site" evidence="5">
    <location>
        <position position="85"/>
    </location>
    <ligand>
        <name>S-adenosyl-L-methionine</name>
        <dbReference type="ChEBI" id="CHEBI:59789"/>
    </ligand>
</feature>
<evidence type="ECO:0000256" key="5">
    <source>
        <dbReference type="PIRSR" id="PIRSR000384-1"/>
    </source>
</evidence>
<evidence type="ECO:0000256" key="2">
    <source>
        <dbReference type="ARBA" id="ARBA00022603"/>
    </source>
</evidence>
<feature type="binding site" evidence="5">
    <location>
        <begin position="142"/>
        <end position="143"/>
    </location>
    <ligand>
        <name>S-adenosyl-L-methionine</name>
        <dbReference type="ChEBI" id="CHEBI:59789"/>
    </ligand>
</feature>
<gene>
    <name evidence="6" type="ORF">AB205_0132470</name>
</gene>
<dbReference type="GO" id="GO:0032259">
    <property type="term" value="P:methylation"/>
    <property type="evidence" value="ECO:0007669"/>
    <property type="project" value="UniProtKB-KW"/>
</dbReference>
<dbReference type="AlphaFoldDB" id="A0A2G9SEC2"/>
<dbReference type="GO" id="GO:0008170">
    <property type="term" value="F:N-methyltransferase activity"/>
    <property type="evidence" value="ECO:0007669"/>
    <property type="project" value="TreeGrafter"/>
</dbReference>
<name>A0A2G9SEC2_AQUCT</name>
<dbReference type="InterPro" id="IPR029063">
    <property type="entry name" value="SAM-dependent_MTases_sf"/>
</dbReference>
<dbReference type="PIRSF" id="PIRSF000384">
    <property type="entry name" value="PNMTase"/>
    <property type="match status" value="1"/>
</dbReference>
<dbReference type="Gene3D" id="3.40.50.150">
    <property type="entry name" value="Vaccinia Virus protein VP39"/>
    <property type="match status" value="1"/>
</dbReference>
<dbReference type="SUPFAM" id="SSF53335">
    <property type="entry name" value="S-adenosyl-L-methionine-dependent methyltransferases"/>
    <property type="match status" value="1"/>
</dbReference>
<evidence type="ECO:0000313" key="6">
    <source>
        <dbReference type="EMBL" id="PIO38432.1"/>
    </source>
</evidence>
<keyword evidence="7" id="KW-1185">Reference proteome</keyword>
<organism evidence="6 7">
    <name type="scientific">Aquarana catesbeiana</name>
    <name type="common">American bullfrog</name>
    <name type="synonym">Rana catesbeiana</name>
    <dbReference type="NCBI Taxonomy" id="8400"/>
    <lineage>
        <taxon>Eukaryota</taxon>
        <taxon>Metazoa</taxon>
        <taxon>Chordata</taxon>
        <taxon>Craniata</taxon>
        <taxon>Vertebrata</taxon>
        <taxon>Euteleostomi</taxon>
        <taxon>Amphibia</taxon>
        <taxon>Batrachia</taxon>
        <taxon>Anura</taxon>
        <taxon>Neobatrachia</taxon>
        <taxon>Ranoidea</taxon>
        <taxon>Ranidae</taxon>
        <taxon>Aquarana</taxon>
    </lineage>
</organism>
<dbReference type="InterPro" id="IPR000940">
    <property type="entry name" value="NNMT_TEMT_trans"/>
</dbReference>
<dbReference type="GO" id="GO:0005829">
    <property type="term" value="C:cytosol"/>
    <property type="evidence" value="ECO:0007669"/>
    <property type="project" value="TreeGrafter"/>
</dbReference>
<dbReference type="PANTHER" id="PTHR10867">
    <property type="entry name" value="NNMT/PNMT/TEMT FAMILY MEMBER"/>
    <property type="match status" value="1"/>
</dbReference>
<dbReference type="Pfam" id="PF01234">
    <property type="entry name" value="NNMT_PNMT_TEMT"/>
    <property type="match status" value="1"/>
</dbReference>
<dbReference type="OrthoDB" id="10050085at2759"/>
<reference evidence="7" key="1">
    <citation type="journal article" date="2017" name="Nat. Commun.">
        <title>The North American bullfrog draft genome provides insight into hormonal regulation of long noncoding RNA.</title>
        <authorList>
            <person name="Hammond S.A."/>
            <person name="Warren R.L."/>
            <person name="Vandervalk B.P."/>
            <person name="Kucuk E."/>
            <person name="Khan H."/>
            <person name="Gibb E.A."/>
            <person name="Pandoh P."/>
            <person name="Kirk H."/>
            <person name="Zhao Y."/>
            <person name="Jones M."/>
            <person name="Mungall A.J."/>
            <person name="Coope R."/>
            <person name="Pleasance S."/>
            <person name="Moore R.A."/>
            <person name="Holt R.A."/>
            <person name="Round J.M."/>
            <person name="Ohora S."/>
            <person name="Walle B.V."/>
            <person name="Veldhoen N."/>
            <person name="Helbing C.C."/>
            <person name="Birol I."/>
        </authorList>
    </citation>
    <scope>NUCLEOTIDE SEQUENCE [LARGE SCALE GENOMIC DNA]</scope>
</reference>
<dbReference type="PANTHER" id="PTHR10867:SF46">
    <property type="entry name" value="INDOLETHYLAMINE N-METHYLTRANSFERASE"/>
    <property type="match status" value="1"/>
</dbReference>
<protein>
    <submittedName>
        <fullName evidence="6">Indolethylamine N-methyltransferase</fullName>
    </submittedName>
</protein>
<evidence type="ECO:0000313" key="7">
    <source>
        <dbReference type="Proteomes" id="UP000228934"/>
    </source>
</evidence>
<evidence type="ECO:0000256" key="3">
    <source>
        <dbReference type="ARBA" id="ARBA00022679"/>
    </source>
</evidence>
<feature type="binding site" evidence="5">
    <location>
        <position position="90"/>
    </location>
    <ligand>
        <name>S-adenosyl-L-methionine</name>
        <dbReference type="ChEBI" id="CHEBI:59789"/>
    </ligand>
</feature>
<feature type="binding site" evidence="5">
    <location>
        <position position="25"/>
    </location>
    <ligand>
        <name>S-adenosyl-L-methionine</name>
        <dbReference type="ChEBI" id="CHEBI:59789"/>
    </ligand>
</feature>
<accession>A0A2G9SEC2</accession>
<keyword evidence="3" id="KW-0808">Transferase</keyword>
<sequence>METDFTDKDTYQDIFDPHAYCNIYYGPKSGLLVVDGFLDFALKKLCETFTVRGIKGKTLIDIGHGPTTFQDLSACEAFEEIIGADYTDRNREYYERSLRDEPGTFDWTEAIQKVCDMEGKGMTVEEKKKKLQATVKKTIKCDVLKSNPMEPLVLPKVDCVLTFGCLECACSDLDTYRRVLKNVSTLIKIGGHLIVSEILNCSSYLLGGKRFSCLVLTKEFMRSAIIETGFTIVDLEVIPRKYDKEQYELCNHDSSLFVLARKERDV</sequence>
<dbReference type="FunFam" id="3.40.50.150:FF:000065">
    <property type="entry name" value="Phenylethanolamine N-methyltransferase"/>
    <property type="match status" value="1"/>
</dbReference>
<evidence type="ECO:0000256" key="1">
    <source>
        <dbReference type="ARBA" id="ARBA00007996"/>
    </source>
</evidence>
<comment type="similarity">
    <text evidence="1">Belongs to the class I-like SAM-binding methyltransferase superfamily. NNMT/PNMT/TEMT family.</text>
</comment>
<keyword evidence="2" id="KW-0489">Methyltransferase</keyword>
<dbReference type="GO" id="GO:0008757">
    <property type="term" value="F:S-adenosylmethionine-dependent methyltransferase activity"/>
    <property type="evidence" value="ECO:0007669"/>
    <property type="project" value="UniProtKB-ARBA"/>
</dbReference>
<dbReference type="PROSITE" id="PS51681">
    <property type="entry name" value="SAM_MT_NNMT_PNMT_TEMT"/>
    <property type="match status" value="1"/>
</dbReference>
<keyword evidence="4 5" id="KW-0949">S-adenosyl-L-methionine</keyword>
<dbReference type="Proteomes" id="UP000228934">
    <property type="component" value="Unassembled WGS sequence"/>
</dbReference>